<organism evidence="1 2">
    <name type="scientific">Novosphingobium endophyticum</name>
    <dbReference type="NCBI Taxonomy" id="1955250"/>
    <lineage>
        <taxon>Bacteria</taxon>
        <taxon>Pseudomonadati</taxon>
        <taxon>Pseudomonadota</taxon>
        <taxon>Alphaproteobacteria</taxon>
        <taxon>Sphingomonadales</taxon>
        <taxon>Sphingomonadaceae</taxon>
        <taxon>Novosphingobium</taxon>
    </lineage>
</organism>
<reference evidence="1" key="2">
    <citation type="submission" date="2020-09" db="EMBL/GenBank/DDBJ databases">
        <authorList>
            <person name="Sun Q."/>
            <person name="Zhou Y."/>
        </authorList>
    </citation>
    <scope>NUCLEOTIDE SEQUENCE</scope>
    <source>
        <strain evidence="1">CGMCC 1.15095</strain>
    </source>
</reference>
<accession>A0A916TSB4</accession>
<keyword evidence="2" id="KW-1185">Reference proteome</keyword>
<dbReference type="AlphaFoldDB" id="A0A916TSB4"/>
<evidence type="ECO:0000313" key="1">
    <source>
        <dbReference type="EMBL" id="GGB95956.1"/>
    </source>
</evidence>
<evidence type="ECO:0000313" key="2">
    <source>
        <dbReference type="Proteomes" id="UP000608154"/>
    </source>
</evidence>
<protein>
    <submittedName>
        <fullName evidence="1">Uncharacterized protein</fullName>
    </submittedName>
</protein>
<name>A0A916TSB4_9SPHN</name>
<dbReference type="EMBL" id="BMHK01000006">
    <property type="protein sequence ID" value="GGB95956.1"/>
    <property type="molecule type" value="Genomic_DNA"/>
</dbReference>
<proteinExistence type="predicted"/>
<sequence length="56" mass="5919">MALTKRWAGRVWGTNVGNVFVTLEGEDAALTGTLRINEPSVGIAVYAVQGTFDAPP</sequence>
<dbReference type="Proteomes" id="UP000608154">
    <property type="component" value="Unassembled WGS sequence"/>
</dbReference>
<comment type="caution">
    <text evidence="1">The sequence shown here is derived from an EMBL/GenBank/DDBJ whole genome shotgun (WGS) entry which is preliminary data.</text>
</comment>
<gene>
    <name evidence="1" type="ORF">GCM10011494_13040</name>
</gene>
<reference evidence="1" key="1">
    <citation type="journal article" date="2014" name="Int. J. Syst. Evol. Microbiol.">
        <title>Complete genome sequence of Corynebacterium casei LMG S-19264T (=DSM 44701T), isolated from a smear-ripened cheese.</title>
        <authorList>
            <consortium name="US DOE Joint Genome Institute (JGI-PGF)"/>
            <person name="Walter F."/>
            <person name="Albersmeier A."/>
            <person name="Kalinowski J."/>
            <person name="Ruckert C."/>
        </authorList>
    </citation>
    <scope>NUCLEOTIDE SEQUENCE</scope>
    <source>
        <strain evidence="1">CGMCC 1.15095</strain>
    </source>
</reference>